<dbReference type="AlphaFoldDB" id="A0AAV2VJ22"/>
<dbReference type="Pfam" id="PF16080">
    <property type="entry name" value="Phage_holin_2_3"/>
    <property type="match status" value="1"/>
</dbReference>
<comment type="caution">
    <text evidence="2">The sequence shown here is derived from an EMBL/GenBank/DDBJ whole genome shotgun (WGS) entry which is preliminary data.</text>
</comment>
<organism evidence="2 3">
    <name type="scientific">Vibrio nigripulchritudo SOn1</name>
    <dbReference type="NCBI Taxonomy" id="1238450"/>
    <lineage>
        <taxon>Bacteria</taxon>
        <taxon>Pseudomonadati</taxon>
        <taxon>Pseudomonadota</taxon>
        <taxon>Gammaproteobacteria</taxon>
        <taxon>Vibrionales</taxon>
        <taxon>Vibrionaceae</taxon>
        <taxon>Vibrio</taxon>
    </lineage>
</organism>
<accession>A0AAV2VJ22</accession>
<keyword evidence="1" id="KW-1133">Transmembrane helix</keyword>
<evidence type="ECO:0000313" key="2">
    <source>
        <dbReference type="EMBL" id="CCO44662.1"/>
    </source>
</evidence>
<dbReference type="EMBL" id="CAOF01000023">
    <property type="protein sequence ID" value="CCO44662.1"/>
    <property type="molecule type" value="Genomic_DNA"/>
</dbReference>
<proteinExistence type="predicted"/>
<evidence type="ECO:0000256" key="1">
    <source>
        <dbReference type="SAM" id="Phobius"/>
    </source>
</evidence>
<reference evidence="2 3" key="1">
    <citation type="journal article" date="2013" name="ISME J.">
        <title>Comparative genomics of pathogenic lineages of Vibrio nigripulchritudo identifies virulence-associated traits.</title>
        <authorList>
            <person name="Goudenege D."/>
            <person name="Labreuche Y."/>
            <person name="Krin E."/>
            <person name="Ansquer D."/>
            <person name="Mangenot S."/>
            <person name="Calteau A."/>
            <person name="Medigue C."/>
            <person name="Mazel D."/>
            <person name="Polz M.F."/>
            <person name="Le Roux F."/>
        </authorList>
    </citation>
    <scope>NUCLEOTIDE SEQUENCE [LARGE SCALE GENOMIC DNA]</scope>
    <source>
        <strain evidence="2 3">SOn1</strain>
    </source>
</reference>
<gene>
    <name evidence="2" type="ORF">VIBNISOn1_1190007</name>
</gene>
<dbReference type="RefSeq" id="WP_022610430.1">
    <property type="nucleotide sequence ID" value="NZ_LK391965.1"/>
</dbReference>
<keyword evidence="1" id="KW-0812">Transmembrane</keyword>
<name>A0AAV2VJ22_9VIBR</name>
<feature type="transmembrane region" description="Helical" evidence="1">
    <location>
        <begin position="27"/>
        <end position="46"/>
    </location>
</feature>
<evidence type="ECO:0008006" key="4">
    <source>
        <dbReference type="Google" id="ProtNLM"/>
    </source>
</evidence>
<evidence type="ECO:0000313" key="3">
    <source>
        <dbReference type="Proteomes" id="UP000018211"/>
    </source>
</evidence>
<dbReference type="InterPro" id="IPR032118">
    <property type="entry name" value="Phage_holin_HP1"/>
</dbReference>
<protein>
    <recommendedName>
        <fullName evidence="4">Holin</fullName>
    </recommendedName>
</protein>
<sequence length="64" mass="7140">MVERAAVTTTYSASAITVLAGLTINEWVALGGLLIGLAGLAMNWWFKKEHLKLVRRREHDEDES</sequence>
<keyword evidence="1" id="KW-0472">Membrane</keyword>
<dbReference type="Proteomes" id="UP000018211">
    <property type="component" value="Unassembled WGS sequence"/>
</dbReference>